<comment type="caution">
    <text evidence="6">The sequence shown here is derived from an EMBL/GenBank/DDBJ whole genome shotgun (WGS) entry which is preliminary data.</text>
</comment>
<comment type="subcellular location">
    <subcellularLocation>
        <location evidence="1">Membrane</location>
        <topology evidence="1">Multi-pass membrane protein</topology>
    </subcellularLocation>
</comment>
<keyword evidence="4 5" id="KW-0472">Membrane</keyword>
<name>A0A6V8PE29_9ACTN</name>
<evidence type="ECO:0000256" key="2">
    <source>
        <dbReference type="ARBA" id="ARBA00022692"/>
    </source>
</evidence>
<feature type="non-terminal residue" evidence="6">
    <location>
        <position position="1"/>
    </location>
</feature>
<keyword evidence="2 5" id="KW-0812">Transmembrane</keyword>
<evidence type="ECO:0000256" key="3">
    <source>
        <dbReference type="ARBA" id="ARBA00022989"/>
    </source>
</evidence>
<evidence type="ECO:0000313" key="7">
    <source>
        <dbReference type="Proteomes" id="UP000591948"/>
    </source>
</evidence>
<feature type="transmembrane region" description="Helical" evidence="5">
    <location>
        <begin position="6"/>
        <end position="25"/>
    </location>
</feature>
<dbReference type="EMBL" id="BLRY01000621">
    <property type="protein sequence ID" value="GFP29076.1"/>
    <property type="molecule type" value="Genomic_DNA"/>
</dbReference>
<feature type="transmembrane region" description="Helical" evidence="5">
    <location>
        <begin position="70"/>
        <end position="91"/>
    </location>
</feature>
<dbReference type="GO" id="GO:0016020">
    <property type="term" value="C:membrane"/>
    <property type="evidence" value="ECO:0007669"/>
    <property type="project" value="UniProtKB-SubCell"/>
</dbReference>
<evidence type="ECO:0000256" key="4">
    <source>
        <dbReference type="ARBA" id="ARBA00023136"/>
    </source>
</evidence>
<evidence type="ECO:0000256" key="1">
    <source>
        <dbReference type="ARBA" id="ARBA00004141"/>
    </source>
</evidence>
<dbReference type="GO" id="GO:0022857">
    <property type="term" value="F:transmembrane transporter activity"/>
    <property type="evidence" value="ECO:0007669"/>
    <property type="project" value="InterPro"/>
</dbReference>
<dbReference type="Pfam" id="PF00939">
    <property type="entry name" value="Na_sulph_symp"/>
    <property type="match status" value="1"/>
</dbReference>
<protein>
    <submittedName>
        <fullName evidence="6">Uncharacterized protein</fullName>
    </submittedName>
</protein>
<gene>
    <name evidence="6" type="ORF">HKBW3S33_02492</name>
</gene>
<evidence type="ECO:0000313" key="6">
    <source>
        <dbReference type="EMBL" id="GFP29076.1"/>
    </source>
</evidence>
<evidence type="ECO:0000256" key="5">
    <source>
        <dbReference type="SAM" id="Phobius"/>
    </source>
</evidence>
<organism evidence="6 7">
    <name type="scientific">Candidatus Hakubella thermalkaliphila</name>
    <dbReference type="NCBI Taxonomy" id="2754717"/>
    <lineage>
        <taxon>Bacteria</taxon>
        <taxon>Bacillati</taxon>
        <taxon>Actinomycetota</taxon>
        <taxon>Actinomycetota incertae sedis</taxon>
        <taxon>Candidatus Hakubellales</taxon>
        <taxon>Candidatus Hakubellaceae</taxon>
        <taxon>Candidatus Hakubella</taxon>
    </lineage>
</organism>
<keyword evidence="3 5" id="KW-1133">Transmembrane helix</keyword>
<keyword evidence="7" id="KW-1185">Reference proteome</keyword>
<dbReference type="AlphaFoldDB" id="A0A6V8PE29"/>
<dbReference type="Proteomes" id="UP000591948">
    <property type="component" value="Unassembled WGS sequence"/>
</dbReference>
<proteinExistence type="predicted"/>
<accession>A0A6V8PE29</accession>
<dbReference type="InterPro" id="IPR001898">
    <property type="entry name" value="SLC13A/DASS"/>
</dbReference>
<sequence length="150" mass="16267">VYMLYQFVPSMIYGVCTWVAVWLTFPPKLKEIPEAVATTKLPPLVKNEKALVGVLATTLGLWLISDVTKVHVSVPGAGFIIAVILFNLVSWKKCLAEFPWNPMMVFGSGFALGVAMLDTGAGKWIAEQVFPLFEGQEGSAEGAYILKACG</sequence>
<feature type="transmembrane region" description="Helical" evidence="5">
    <location>
        <begin position="103"/>
        <end position="126"/>
    </location>
</feature>
<reference evidence="6 7" key="1">
    <citation type="journal article" date="2020" name="Front. Microbiol.">
        <title>Single-cell genomics of novel Actinobacteria with the Wood-Ljungdahl pathway discovered in a serpentinizing system.</title>
        <authorList>
            <person name="Merino N."/>
            <person name="Kawai M."/>
            <person name="Boyd E.S."/>
            <person name="Colman D.R."/>
            <person name="McGlynn S.E."/>
            <person name="Nealson K.H."/>
            <person name="Kurokawa K."/>
            <person name="Hongoh Y."/>
        </authorList>
    </citation>
    <scope>NUCLEOTIDE SEQUENCE [LARGE SCALE GENOMIC DNA]</scope>
    <source>
        <strain evidence="6 7">S33</strain>
    </source>
</reference>